<dbReference type="Proteomes" id="UP000611708">
    <property type="component" value="Unassembled WGS sequence"/>
</dbReference>
<dbReference type="SUPFAM" id="SSF55154">
    <property type="entry name" value="CYTH-like phosphatases"/>
    <property type="match status" value="1"/>
</dbReference>
<dbReference type="CDD" id="cd07891">
    <property type="entry name" value="CYTH-like_CthTTM-like_1"/>
    <property type="match status" value="1"/>
</dbReference>
<dbReference type="PANTHER" id="PTHR40114:SF1">
    <property type="entry name" value="SLR0698 PROTEIN"/>
    <property type="match status" value="1"/>
</dbReference>
<dbReference type="InterPro" id="IPR012042">
    <property type="entry name" value="NeuTTM/CthTTM-like"/>
</dbReference>
<dbReference type="InterPro" id="IPR033469">
    <property type="entry name" value="CYTH-like_dom_sf"/>
</dbReference>
<dbReference type="RefSeq" id="WP_196265255.1">
    <property type="nucleotide sequence ID" value="NZ_JADQDN010000013.1"/>
</dbReference>
<accession>A0ABS0HWM1</accession>
<dbReference type="SMART" id="SM01118">
    <property type="entry name" value="CYTH"/>
    <property type="match status" value="1"/>
</dbReference>
<organism evidence="2 3">
    <name type="scientific">Microvirga terrestris</name>
    <dbReference type="NCBI Taxonomy" id="2791024"/>
    <lineage>
        <taxon>Bacteria</taxon>
        <taxon>Pseudomonadati</taxon>
        <taxon>Pseudomonadota</taxon>
        <taxon>Alphaproteobacteria</taxon>
        <taxon>Hyphomicrobiales</taxon>
        <taxon>Methylobacteriaceae</taxon>
        <taxon>Microvirga</taxon>
    </lineage>
</organism>
<dbReference type="InterPro" id="IPR023577">
    <property type="entry name" value="CYTH_domain"/>
</dbReference>
<proteinExistence type="predicted"/>
<reference evidence="2 3" key="1">
    <citation type="submission" date="2020-11" db="EMBL/GenBank/DDBJ databases">
        <authorList>
            <person name="Kim M.K."/>
        </authorList>
    </citation>
    <scope>NUCLEOTIDE SEQUENCE [LARGE SCALE GENOMIC DNA]</scope>
    <source>
        <strain evidence="2 3">BT290</strain>
    </source>
</reference>
<evidence type="ECO:0000313" key="3">
    <source>
        <dbReference type="Proteomes" id="UP000611708"/>
    </source>
</evidence>
<sequence>MPVEIERKFLVTHDGWRRSDPGQRYYQGYLCTGEVTVRVRCAASRGFLTIKGTSNGSVRPEFEYEIPVDEAEELLNLCHHPLIEKVRHEVLHSGMVWHVDEFAGENTGLVLAEVELSHPEQAVVLPDWIGEEVTSDERYRNSRLADVPQGDGGSGQPPALSSLERAERAYCRFDTGIGGSCSDHGKVAG</sequence>
<comment type="caution">
    <text evidence="2">The sequence shown here is derived from an EMBL/GenBank/DDBJ whole genome shotgun (WGS) entry which is preliminary data.</text>
</comment>
<dbReference type="EMBL" id="JADQDN010000013">
    <property type="protein sequence ID" value="MBF9197901.1"/>
    <property type="molecule type" value="Genomic_DNA"/>
</dbReference>
<protein>
    <submittedName>
        <fullName evidence="2">CYTH domain-containing protein</fullName>
    </submittedName>
</protein>
<evidence type="ECO:0000259" key="1">
    <source>
        <dbReference type="PROSITE" id="PS51707"/>
    </source>
</evidence>
<name>A0ABS0HWM1_9HYPH</name>
<dbReference type="Pfam" id="PF01928">
    <property type="entry name" value="CYTH"/>
    <property type="match status" value="1"/>
</dbReference>
<evidence type="ECO:0000313" key="2">
    <source>
        <dbReference type="EMBL" id="MBF9197901.1"/>
    </source>
</evidence>
<gene>
    <name evidence="2" type="ORF">I2H36_17845</name>
</gene>
<dbReference type="Gene3D" id="2.40.320.10">
    <property type="entry name" value="Hypothetical Protein Pfu-838710-001"/>
    <property type="match status" value="1"/>
</dbReference>
<feature type="domain" description="CYTH" evidence="1">
    <location>
        <begin position="2"/>
        <end position="146"/>
    </location>
</feature>
<keyword evidence="3" id="KW-1185">Reference proteome</keyword>
<dbReference type="PROSITE" id="PS51707">
    <property type="entry name" value="CYTH"/>
    <property type="match status" value="1"/>
</dbReference>
<dbReference type="PANTHER" id="PTHR40114">
    <property type="entry name" value="SLR0698 PROTEIN"/>
    <property type="match status" value="1"/>
</dbReference>